<protein>
    <submittedName>
        <fullName evidence="1">Uncharacterized protein</fullName>
    </submittedName>
</protein>
<keyword evidence="2" id="KW-1185">Reference proteome</keyword>
<reference evidence="1 2" key="1">
    <citation type="submission" date="2019-06" db="EMBL/GenBank/DDBJ databases">
        <authorList>
            <person name="Livingstone P."/>
            <person name="Whitworth D."/>
        </authorList>
    </citation>
    <scope>NUCLEOTIDE SEQUENCE [LARGE SCALE GENOMIC DNA]</scope>
    <source>
        <strain evidence="1 2">AM401</strain>
    </source>
</reference>
<dbReference type="Proteomes" id="UP000315369">
    <property type="component" value="Unassembled WGS sequence"/>
</dbReference>
<gene>
    <name evidence="1" type="ORF">FJV41_26150</name>
</gene>
<proteinExistence type="predicted"/>
<accession>A0A540WVH1</accession>
<organism evidence="1 2">
    <name type="scientific">Myxococcus llanfairpwllgwyngyllgogerychwyrndrobwllllantysiliogogogochensis</name>
    <dbReference type="NCBI Taxonomy" id="2590453"/>
    <lineage>
        <taxon>Bacteria</taxon>
        <taxon>Pseudomonadati</taxon>
        <taxon>Myxococcota</taxon>
        <taxon>Myxococcia</taxon>
        <taxon>Myxococcales</taxon>
        <taxon>Cystobacterineae</taxon>
        <taxon>Myxococcaceae</taxon>
        <taxon>Myxococcus</taxon>
    </lineage>
</organism>
<name>A0A540WVH1_9BACT</name>
<dbReference type="AlphaFoldDB" id="A0A540WVH1"/>
<dbReference type="EMBL" id="VIFM01000116">
    <property type="protein sequence ID" value="TQF13012.1"/>
    <property type="molecule type" value="Genomic_DNA"/>
</dbReference>
<evidence type="ECO:0000313" key="2">
    <source>
        <dbReference type="Proteomes" id="UP000315369"/>
    </source>
</evidence>
<sequence length="165" mass="17715">MSVGCGSQEYARPPVDAAVGHITVVRPAERLTLAPGVPVSIEWVSTVAGAATVDLLADADGDPETTSDQIPLVLGTAAATALTVFDWRTADVPFGRYRVLARMHDRMGTHVSMAPGVVEIVEPLPKVENLEEGERLVKGDACIPRRRSHLGMLHSYEAPRKLIAR</sequence>
<evidence type="ECO:0000313" key="1">
    <source>
        <dbReference type="EMBL" id="TQF13012.1"/>
    </source>
</evidence>
<comment type="caution">
    <text evidence="1">The sequence shown here is derived from an EMBL/GenBank/DDBJ whole genome shotgun (WGS) entry which is preliminary data.</text>
</comment>